<dbReference type="GO" id="GO:0030332">
    <property type="term" value="F:cyclin binding"/>
    <property type="evidence" value="ECO:0007669"/>
    <property type="project" value="TreeGrafter"/>
</dbReference>
<dbReference type="GO" id="GO:0005524">
    <property type="term" value="F:ATP binding"/>
    <property type="evidence" value="ECO:0007669"/>
    <property type="project" value="UniProtKB-KW"/>
</dbReference>
<dbReference type="PROSITE" id="PS00191">
    <property type="entry name" value="CYTOCHROME_B5_1"/>
    <property type="match status" value="1"/>
</dbReference>
<protein>
    <submittedName>
        <fullName evidence="8">Cyclin-dependent kinase 14-like protein</fullName>
    </submittedName>
</protein>
<dbReference type="FunFam" id="1.10.510.10:FF:000624">
    <property type="entry name" value="Mitogen-activated protein kinase"/>
    <property type="match status" value="1"/>
</dbReference>
<dbReference type="Gene3D" id="3.30.200.20">
    <property type="entry name" value="Phosphorylase Kinase, domain 1"/>
    <property type="match status" value="1"/>
</dbReference>
<dbReference type="STRING" id="1965070.A0A443QX16"/>
<evidence type="ECO:0000313" key="9">
    <source>
        <dbReference type="Proteomes" id="UP000285301"/>
    </source>
</evidence>
<organism evidence="8 9">
    <name type="scientific">Dinothrombium tinctorium</name>
    <dbReference type="NCBI Taxonomy" id="1965070"/>
    <lineage>
        <taxon>Eukaryota</taxon>
        <taxon>Metazoa</taxon>
        <taxon>Ecdysozoa</taxon>
        <taxon>Arthropoda</taxon>
        <taxon>Chelicerata</taxon>
        <taxon>Arachnida</taxon>
        <taxon>Acari</taxon>
        <taxon>Acariformes</taxon>
        <taxon>Trombidiformes</taxon>
        <taxon>Prostigmata</taxon>
        <taxon>Anystina</taxon>
        <taxon>Parasitengona</taxon>
        <taxon>Trombidioidea</taxon>
        <taxon>Trombidiidae</taxon>
        <taxon>Dinothrombium</taxon>
    </lineage>
</organism>
<dbReference type="InterPro" id="IPR008271">
    <property type="entry name" value="Ser/Thr_kinase_AS"/>
</dbReference>
<dbReference type="PANTHER" id="PTHR24056">
    <property type="entry name" value="CELL DIVISION PROTEIN KINASE"/>
    <property type="match status" value="1"/>
</dbReference>
<dbReference type="InterPro" id="IPR000719">
    <property type="entry name" value="Prot_kinase_dom"/>
</dbReference>
<accession>A0A443QX16</accession>
<sequence>MNKIVALKEIRLQPEEGTPFTAIREASLLRGLRHANIVTLHDIINTKENLTFVFEYVHTDLSQYLQDHPGGLNHKNVKLFLFQLLRGLAYCHERRILHRDLKPQNLLISELGELKLADFGISRLFVEIVFLTHRFLGLARAKSVPSRTYSHEVVTLWYRPPDVLLGSTDYSTSLDIWGVGCIFIEMVTGSAAFPGVKDTHDQLDKIWRVLGTPTDETWEGVSFYPNYRADKFTYYKSKSLSYCFPKLASISQGEEIASACLQLQPEKRITAEKALHHKYFKDLPSKIYNLSPQTSILTLPGCKLHPESSNYPSSVIKSTAKFDASKLNVRR</sequence>
<dbReference type="PROSITE" id="PS50011">
    <property type="entry name" value="PROTEIN_KINASE_DOM"/>
    <property type="match status" value="1"/>
</dbReference>
<comment type="caution">
    <text evidence="8">The sequence shown here is derived from an EMBL/GenBank/DDBJ whole genome shotgun (WGS) entry which is preliminary data.</text>
</comment>
<evidence type="ECO:0000256" key="6">
    <source>
        <dbReference type="ARBA" id="ARBA00022840"/>
    </source>
</evidence>
<dbReference type="Gene3D" id="1.10.510.10">
    <property type="entry name" value="Transferase(Phosphotransferase) domain 1"/>
    <property type="match status" value="1"/>
</dbReference>
<dbReference type="Pfam" id="PF00069">
    <property type="entry name" value="Pkinase"/>
    <property type="match status" value="1"/>
</dbReference>
<keyword evidence="3" id="KW-0808">Transferase</keyword>
<dbReference type="PANTHER" id="PTHR24056:SF189">
    <property type="entry name" value="PROTEIN KINASE DOMAIN-CONTAINING PROTEIN"/>
    <property type="match status" value="1"/>
</dbReference>
<dbReference type="SUPFAM" id="SSF56112">
    <property type="entry name" value="Protein kinase-like (PK-like)"/>
    <property type="match status" value="1"/>
</dbReference>
<evidence type="ECO:0000256" key="2">
    <source>
        <dbReference type="ARBA" id="ARBA00022527"/>
    </source>
</evidence>
<dbReference type="AlphaFoldDB" id="A0A443QX16"/>
<evidence type="ECO:0000256" key="1">
    <source>
        <dbReference type="ARBA" id="ARBA00006485"/>
    </source>
</evidence>
<dbReference type="Proteomes" id="UP000285301">
    <property type="component" value="Unassembled WGS sequence"/>
</dbReference>
<dbReference type="GO" id="GO:0004693">
    <property type="term" value="F:cyclin-dependent protein serine/threonine kinase activity"/>
    <property type="evidence" value="ECO:0007669"/>
    <property type="project" value="TreeGrafter"/>
</dbReference>
<evidence type="ECO:0000256" key="3">
    <source>
        <dbReference type="ARBA" id="ARBA00022679"/>
    </source>
</evidence>
<keyword evidence="9" id="KW-1185">Reference proteome</keyword>
<dbReference type="GO" id="GO:0005829">
    <property type="term" value="C:cytosol"/>
    <property type="evidence" value="ECO:0007669"/>
    <property type="project" value="TreeGrafter"/>
</dbReference>
<keyword evidence="6" id="KW-0067">ATP-binding</keyword>
<evidence type="ECO:0000259" key="7">
    <source>
        <dbReference type="PROSITE" id="PS50011"/>
    </source>
</evidence>
<evidence type="ECO:0000313" key="8">
    <source>
        <dbReference type="EMBL" id="RWS07565.1"/>
    </source>
</evidence>
<dbReference type="InterPro" id="IPR011009">
    <property type="entry name" value="Kinase-like_dom_sf"/>
</dbReference>
<gene>
    <name evidence="8" type="ORF">B4U79_08058</name>
</gene>
<name>A0A443QX16_9ACAR</name>
<dbReference type="SMART" id="SM00220">
    <property type="entry name" value="S_TKc"/>
    <property type="match status" value="1"/>
</dbReference>
<reference evidence="8 9" key="1">
    <citation type="journal article" date="2018" name="Gigascience">
        <title>Genomes of trombidid mites reveal novel predicted allergens and laterally-transferred genes associated with secondary metabolism.</title>
        <authorList>
            <person name="Dong X."/>
            <person name="Chaisiri K."/>
            <person name="Xia D."/>
            <person name="Armstrong S.D."/>
            <person name="Fang Y."/>
            <person name="Donnelly M.J."/>
            <person name="Kadowaki T."/>
            <person name="McGarry J.W."/>
            <person name="Darby A.C."/>
            <person name="Makepeace B.L."/>
        </authorList>
    </citation>
    <scope>NUCLEOTIDE SEQUENCE [LARGE SCALE GENOMIC DNA]</scope>
    <source>
        <strain evidence="8">UoL-WK</strain>
    </source>
</reference>
<evidence type="ECO:0000256" key="4">
    <source>
        <dbReference type="ARBA" id="ARBA00022741"/>
    </source>
</evidence>
<dbReference type="OrthoDB" id="1732493at2759"/>
<proteinExistence type="inferred from homology"/>
<evidence type="ECO:0000256" key="5">
    <source>
        <dbReference type="ARBA" id="ARBA00022777"/>
    </source>
</evidence>
<keyword evidence="4" id="KW-0547">Nucleotide-binding</keyword>
<dbReference type="EMBL" id="NCKU01003410">
    <property type="protein sequence ID" value="RWS07565.1"/>
    <property type="molecule type" value="Genomic_DNA"/>
</dbReference>
<dbReference type="GO" id="GO:0005634">
    <property type="term" value="C:nucleus"/>
    <property type="evidence" value="ECO:0007669"/>
    <property type="project" value="TreeGrafter"/>
</dbReference>
<feature type="domain" description="Protein kinase" evidence="7">
    <location>
        <begin position="1"/>
        <end position="280"/>
    </location>
</feature>
<keyword evidence="2" id="KW-0723">Serine/threonine-protein kinase</keyword>
<dbReference type="InterPro" id="IPR050108">
    <property type="entry name" value="CDK"/>
</dbReference>
<dbReference type="PROSITE" id="PS00108">
    <property type="entry name" value="PROTEIN_KINASE_ST"/>
    <property type="match status" value="1"/>
</dbReference>
<dbReference type="InterPro" id="IPR018506">
    <property type="entry name" value="Cyt_B5_heme-BS"/>
</dbReference>
<comment type="similarity">
    <text evidence="1">Belongs to the protein kinase superfamily. CMGC Ser/Thr protein kinase family. CDC2/CDKX subfamily.</text>
</comment>
<keyword evidence="5 8" id="KW-0418">Kinase</keyword>
<dbReference type="GO" id="GO:0020037">
    <property type="term" value="F:heme binding"/>
    <property type="evidence" value="ECO:0007669"/>
    <property type="project" value="InterPro"/>
</dbReference>